<dbReference type="SUPFAM" id="SSF53448">
    <property type="entry name" value="Nucleotide-diphospho-sugar transferases"/>
    <property type="match status" value="1"/>
</dbReference>
<evidence type="ECO:0000256" key="5">
    <source>
        <dbReference type="ARBA" id="ARBA00022842"/>
    </source>
</evidence>
<evidence type="ECO:0000256" key="3">
    <source>
        <dbReference type="ARBA" id="ARBA00022723"/>
    </source>
</evidence>
<dbReference type="GO" id="GO:0005525">
    <property type="term" value="F:GTP binding"/>
    <property type="evidence" value="ECO:0007669"/>
    <property type="project" value="UniProtKB-KW"/>
</dbReference>
<evidence type="ECO:0000313" key="10">
    <source>
        <dbReference type="Proteomes" id="UP000283433"/>
    </source>
</evidence>
<accession>A0A419S581</accession>
<dbReference type="RefSeq" id="WP_120182243.1">
    <property type="nucleotide sequence ID" value="NZ_MBTA01000025.1"/>
</dbReference>
<keyword evidence="1" id="KW-0963">Cytoplasm</keyword>
<protein>
    <recommendedName>
        <fullName evidence="8">MobA-like NTP transferase domain-containing protein</fullName>
    </recommendedName>
</protein>
<keyword evidence="7" id="KW-0501">Molybdenum cofactor biosynthesis</keyword>
<dbReference type="Gene3D" id="3.90.550.10">
    <property type="entry name" value="Spore Coat Polysaccharide Biosynthesis Protein SpsA, Chain A"/>
    <property type="match status" value="1"/>
</dbReference>
<evidence type="ECO:0000256" key="7">
    <source>
        <dbReference type="ARBA" id="ARBA00023150"/>
    </source>
</evidence>
<keyword evidence="5" id="KW-0460">Magnesium</keyword>
<feature type="domain" description="MobA-like NTP transferase" evidence="8">
    <location>
        <begin position="3"/>
        <end position="145"/>
    </location>
</feature>
<dbReference type="Pfam" id="PF12804">
    <property type="entry name" value="NTP_transf_3"/>
    <property type="match status" value="1"/>
</dbReference>
<dbReference type="InterPro" id="IPR025877">
    <property type="entry name" value="MobA-like_NTP_Trfase"/>
</dbReference>
<dbReference type="OrthoDB" id="9788394at2"/>
<dbReference type="AlphaFoldDB" id="A0A419S581"/>
<dbReference type="PANTHER" id="PTHR19136">
    <property type="entry name" value="MOLYBDENUM COFACTOR GUANYLYLTRANSFERASE"/>
    <property type="match status" value="1"/>
</dbReference>
<dbReference type="InterPro" id="IPR013482">
    <property type="entry name" value="Molybde_CF_guanTrfase"/>
</dbReference>
<name>A0A419S581_9SPHI</name>
<organism evidence="9 10">
    <name type="scientific">Pelobium manganitolerans</name>
    <dbReference type="NCBI Taxonomy" id="1842495"/>
    <lineage>
        <taxon>Bacteria</taxon>
        <taxon>Pseudomonadati</taxon>
        <taxon>Bacteroidota</taxon>
        <taxon>Sphingobacteriia</taxon>
        <taxon>Sphingobacteriales</taxon>
        <taxon>Sphingobacteriaceae</taxon>
        <taxon>Pelobium</taxon>
    </lineage>
</organism>
<evidence type="ECO:0000259" key="8">
    <source>
        <dbReference type="Pfam" id="PF12804"/>
    </source>
</evidence>
<gene>
    <name evidence="9" type="ORF">BCY91_07140</name>
</gene>
<evidence type="ECO:0000256" key="6">
    <source>
        <dbReference type="ARBA" id="ARBA00023134"/>
    </source>
</evidence>
<keyword evidence="3" id="KW-0479">Metal-binding</keyword>
<evidence type="ECO:0000256" key="2">
    <source>
        <dbReference type="ARBA" id="ARBA00022679"/>
    </source>
</evidence>
<sequence length="184" mass="21040">MNGLILSGGESKRAGTDKGLKTLNGKTWVEIMREKLLCLGLDVKVSINLSQLEAYKNVIAKENLIIDHISIPGPLRGILTAHIHFPKNNWLVLACDQIDMKSETIKKLIDGFNKRRDFDFYVYKNEKRYQPFCGIYTAIGLEKLLKTYRIKHDENYSMQHVFDSSNTFSLATGESDTSFNNYNK</sequence>
<keyword evidence="10" id="KW-1185">Reference proteome</keyword>
<proteinExistence type="predicted"/>
<evidence type="ECO:0000256" key="1">
    <source>
        <dbReference type="ARBA" id="ARBA00022490"/>
    </source>
</evidence>
<keyword evidence="4" id="KW-0547">Nucleotide-binding</keyword>
<comment type="caution">
    <text evidence="9">The sequence shown here is derived from an EMBL/GenBank/DDBJ whole genome shotgun (WGS) entry which is preliminary data.</text>
</comment>
<reference evidence="9 10" key="1">
    <citation type="submission" date="2016-07" db="EMBL/GenBank/DDBJ databases">
        <title>Genome of Pelobium manganitolerans.</title>
        <authorList>
            <person name="Wu S."/>
            <person name="Wang G."/>
        </authorList>
    </citation>
    <scope>NUCLEOTIDE SEQUENCE [LARGE SCALE GENOMIC DNA]</scope>
    <source>
        <strain evidence="9 10">YS-25</strain>
    </source>
</reference>
<dbReference type="EMBL" id="MBTA01000025">
    <property type="protein sequence ID" value="RKD15274.1"/>
    <property type="molecule type" value="Genomic_DNA"/>
</dbReference>
<keyword evidence="2" id="KW-0808">Transferase</keyword>
<keyword evidence="6" id="KW-0342">GTP-binding</keyword>
<evidence type="ECO:0000313" key="9">
    <source>
        <dbReference type="EMBL" id="RKD15274.1"/>
    </source>
</evidence>
<dbReference type="GO" id="GO:0016779">
    <property type="term" value="F:nucleotidyltransferase activity"/>
    <property type="evidence" value="ECO:0007669"/>
    <property type="project" value="TreeGrafter"/>
</dbReference>
<dbReference type="Proteomes" id="UP000283433">
    <property type="component" value="Unassembled WGS sequence"/>
</dbReference>
<dbReference type="GO" id="GO:0046872">
    <property type="term" value="F:metal ion binding"/>
    <property type="evidence" value="ECO:0007669"/>
    <property type="project" value="UniProtKB-KW"/>
</dbReference>
<dbReference type="InterPro" id="IPR029044">
    <property type="entry name" value="Nucleotide-diphossugar_trans"/>
</dbReference>
<dbReference type="PANTHER" id="PTHR19136:SF81">
    <property type="entry name" value="MOLYBDENUM COFACTOR GUANYLYLTRANSFERASE"/>
    <property type="match status" value="1"/>
</dbReference>
<dbReference type="GO" id="GO:0006777">
    <property type="term" value="P:Mo-molybdopterin cofactor biosynthetic process"/>
    <property type="evidence" value="ECO:0007669"/>
    <property type="project" value="UniProtKB-KW"/>
</dbReference>
<dbReference type="CDD" id="cd02503">
    <property type="entry name" value="MobA"/>
    <property type="match status" value="1"/>
</dbReference>
<evidence type="ECO:0000256" key="4">
    <source>
        <dbReference type="ARBA" id="ARBA00022741"/>
    </source>
</evidence>